<comment type="caution">
    <text evidence="1">The sequence shown here is derived from an EMBL/GenBank/DDBJ whole genome shotgun (WGS) entry which is preliminary data.</text>
</comment>
<evidence type="ECO:0000313" key="2">
    <source>
        <dbReference type="Proteomes" id="UP000430634"/>
    </source>
</evidence>
<proteinExistence type="predicted"/>
<dbReference type="OrthoDB" id="8708394at2"/>
<dbReference type="NCBIfam" id="TIGR02595">
    <property type="entry name" value="PEP_CTERM"/>
    <property type="match status" value="1"/>
</dbReference>
<protein>
    <submittedName>
        <fullName evidence="1">PEP-CTERM sorting domain-containing protein</fullName>
    </submittedName>
</protein>
<dbReference type="AlphaFoldDB" id="A0A6I3T4C9"/>
<gene>
    <name evidence="1" type="ORF">GM672_26610</name>
</gene>
<accession>A0A6I3T4C9</accession>
<dbReference type="InterPro" id="IPR013424">
    <property type="entry name" value="Ice-binding_C"/>
</dbReference>
<evidence type="ECO:0000313" key="1">
    <source>
        <dbReference type="EMBL" id="MTV56303.1"/>
    </source>
</evidence>
<dbReference type="EMBL" id="WNKZ01000152">
    <property type="protein sequence ID" value="MTV56303.1"/>
    <property type="molecule type" value="Genomic_DNA"/>
</dbReference>
<sequence>MVNGGYMKLLLRGSLTKVVQVFAMLLATMLSCQAEVLQFRFEFRGFLSDLEPHWNPSITFSGYFAGEDRNGDLALERSELLAFTMGSFDVYNDCTGACTFSYFRYSALEVVKFSYHTSINTGSEWTVHAIQNLNPAEPFSSSSWGEGVSSNIYATSQTTYSITSVVPEPSAALMVTVGAALTGIALRRRRIPSD</sequence>
<organism evidence="1 2">
    <name type="scientific">Pseudoduganella buxea</name>
    <dbReference type="NCBI Taxonomy" id="1949069"/>
    <lineage>
        <taxon>Bacteria</taxon>
        <taxon>Pseudomonadati</taxon>
        <taxon>Pseudomonadota</taxon>
        <taxon>Betaproteobacteria</taxon>
        <taxon>Burkholderiales</taxon>
        <taxon>Oxalobacteraceae</taxon>
        <taxon>Telluria group</taxon>
        <taxon>Pseudoduganella</taxon>
    </lineage>
</organism>
<name>A0A6I3T4C9_9BURK</name>
<dbReference type="Proteomes" id="UP000430634">
    <property type="component" value="Unassembled WGS sequence"/>
</dbReference>
<reference evidence="1 2" key="1">
    <citation type="submission" date="2019-11" db="EMBL/GenBank/DDBJ databases">
        <title>Type strains purchased from KCTC, JCM and DSMZ.</title>
        <authorList>
            <person name="Lu H."/>
        </authorList>
    </citation>
    <scope>NUCLEOTIDE SEQUENCE [LARGE SCALE GENOMIC DNA]</scope>
    <source>
        <strain evidence="1 2">KCTC 52429</strain>
    </source>
</reference>